<dbReference type="InterPro" id="IPR019734">
    <property type="entry name" value="TPR_rpt"/>
</dbReference>
<accession>A0A5E4PHU7</accession>
<evidence type="ECO:0000313" key="5">
    <source>
        <dbReference type="Proteomes" id="UP000324194"/>
    </source>
</evidence>
<organism evidence="4 5">
    <name type="scientific">Aquicella siphonis</name>
    <dbReference type="NCBI Taxonomy" id="254247"/>
    <lineage>
        <taxon>Bacteria</taxon>
        <taxon>Pseudomonadati</taxon>
        <taxon>Pseudomonadota</taxon>
        <taxon>Gammaproteobacteria</taxon>
        <taxon>Legionellales</taxon>
        <taxon>Coxiellaceae</taxon>
        <taxon>Aquicella</taxon>
    </lineage>
</organism>
<dbReference type="Pfam" id="PF13181">
    <property type="entry name" value="TPR_8"/>
    <property type="match status" value="2"/>
</dbReference>
<dbReference type="AlphaFoldDB" id="A0A5E4PHU7"/>
<dbReference type="SMART" id="SM00028">
    <property type="entry name" value="TPR"/>
    <property type="match status" value="8"/>
</dbReference>
<dbReference type="SUPFAM" id="SSF48452">
    <property type="entry name" value="TPR-like"/>
    <property type="match status" value="1"/>
</dbReference>
<dbReference type="RefSeq" id="WP_148339896.1">
    <property type="nucleotide sequence ID" value="NZ_LR699119.1"/>
</dbReference>
<dbReference type="KEGG" id="asip:AQUSIP_19110"/>
<dbReference type="PANTHER" id="PTHR44858:SF1">
    <property type="entry name" value="UDP-N-ACETYLGLUCOSAMINE--PEPTIDE N-ACETYLGLUCOSAMINYLTRANSFERASE SPINDLY-RELATED"/>
    <property type="match status" value="1"/>
</dbReference>
<name>A0A5E4PHU7_9COXI</name>
<gene>
    <name evidence="4" type="primary">lapB_2</name>
    <name evidence="4" type="ORF">AQUSIP_19110</name>
</gene>
<feature type="repeat" description="TPR" evidence="3">
    <location>
        <begin position="121"/>
        <end position="154"/>
    </location>
</feature>
<keyword evidence="2 3" id="KW-0802">TPR repeat</keyword>
<protein>
    <submittedName>
        <fullName evidence="4">Lipopolysaccharide assembly protein B</fullName>
    </submittedName>
</protein>
<proteinExistence type="predicted"/>
<dbReference type="Proteomes" id="UP000324194">
    <property type="component" value="Chromosome 1"/>
</dbReference>
<dbReference type="PANTHER" id="PTHR44858">
    <property type="entry name" value="TETRATRICOPEPTIDE REPEAT PROTEIN 6"/>
    <property type="match status" value="1"/>
</dbReference>
<keyword evidence="5" id="KW-1185">Reference proteome</keyword>
<evidence type="ECO:0000313" key="4">
    <source>
        <dbReference type="EMBL" id="VVC76589.1"/>
    </source>
</evidence>
<dbReference type="EMBL" id="LR699119">
    <property type="protein sequence ID" value="VVC76589.1"/>
    <property type="molecule type" value="Genomic_DNA"/>
</dbReference>
<keyword evidence="1" id="KW-0677">Repeat</keyword>
<dbReference type="SUPFAM" id="SSF81901">
    <property type="entry name" value="HCP-like"/>
    <property type="match status" value="1"/>
</dbReference>
<sequence length="594" mass="66727">MLRKQKAISAEFYFERGCAQQLEGNHEGAIESFTQALAVDPLFIRALLWRGSSYRTCKRTLEAFIDFDRAVTLSPQQGEAYLARGNIYASLRQPDLAFADYCKAIELCRNRKNRAESQIAEVAYVNRATLYREKRRFQEALADLQAALAINNGNIKALINRAILYRVMEEYRVAQQAFDDILSLRALDRNSVSDAELRTVRLERSMVHLRLGYPELTVADCNLALQNASAQQRARLLSLRGNAELHRRSLAPAAEDFTLLIGLNPNEPAYYIQRALAYLYQGQRIKSRRDLEKALCLPGPGHAAHLFLGMLSEEEGRADEARGNYKTFLQQSAGNDLLRLCVSIRLFYLTPDEERTQLLGGIINFRDQIAARPVKRAEADCILALAQQVTGQEEACRQTCQSLLGSFLLCALPLYLQRDFIRMLAQLPPGAGWPECAAVGQDVPALKDQLKDMILSHPEWGVNAALQALCSNTFLGSIFYVKRHSLSSPSIAAGRLRMLAEWLEKKLVSFHPEDISETTRQALREEARINADFAKSINAEFPRLHGMIMAAAGLSRQSRQVFRLFSRSPVPPAPLTPDFPSIQGDDGNRFITHL</sequence>
<dbReference type="Pfam" id="PF13432">
    <property type="entry name" value="TPR_16"/>
    <property type="match status" value="2"/>
</dbReference>
<dbReference type="OrthoDB" id="9766687at2"/>
<feature type="repeat" description="TPR" evidence="3">
    <location>
        <begin position="10"/>
        <end position="43"/>
    </location>
</feature>
<evidence type="ECO:0000256" key="1">
    <source>
        <dbReference type="ARBA" id="ARBA00022737"/>
    </source>
</evidence>
<dbReference type="PROSITE" id="PS50005">
    <property type="entry name" value="TPR"/>
    <property type="match status" value="2"/>
</dbReference>
<reference evidence="4 5" key="1">
    <citation type="submission" date="2019-08" db="EMBL/GenBank/DDBJ databases">
        <authorList>
            <person name="Guy L."/>
        </authorList>
    </citation>
    <scope>NUCLEOTIDE SEQUENCE [LARGE SCALE GENOMIC DNA]</scope>
    <source>
        <strain evidence="4 5">SGT-108</strain>
    </source>
</reference>
<evidence type="ECO:0000256" key="2">
    <source>
        <dbReference type="ARBA" id="ARBA00022803"/>
    </source>
</evidence>
<evidence type="ECO:0000256" key="3">
    <source>
        <dbReference type="PROSITE-ProRule" id="PRU00339"/>
    </source>
</evidence>
<dbReference type="InterPro" id="IPR011990">
    <property type="entry name" value="TPR-like_helical_dom_sf"/>
</dbReference>
<dbReference type="Gene3D" id="1.25.40.10">
    <property type="entry name" value="Tetratricopeptide repeat domain"/>
    <property type="match status" value="3"/>
</dbReference>
<dbReference type="InterPro" id="IPR050498">
    <property type="entry name" value="Ycf3"/>
</dbReference>